<feature type="transmembrane region" description="Helical" evidence="1">
    <location>
        <begin position="58"/>
        <end position="76"/>
    </location>
</feature>
<feature type="transmembrane region" description="Helical" evidence="1">
    <location>
        <begin position="6"/>
        <end position="24"/>
    </location>
</feature>
<protein>
    <submittedName>
        <fullName evidence="2">Uncharacterized protein</fullName>
    </submittedName>
</protein>
<reference evidence="2" key="2">
    <citation type="submission" date="2021-04" db="EMBL/GenBank/DDBJ databases">
        <authorList>
            <person name="Gilroy R."/>
        </authorList>
    </citation>
    <scope>NUCLEOTIDE SEQUENCE</scope>
    <source>
        <strain evidence="2">12435</strain>
    </source>
</reference>
<feature type="transmembrane region" description="Helical" evidence="1">
    <location>
        <begin position="150"/>
        <end position="169"/>
    </location>
</feature>
<feature type="transmembrane region" description="Helical" evidence="1">
    <location>
        <begin position="97"/>
        <end position="117"/>
    </location>
</feature>
<feature type="transmembrane region" description="Helical" evidence="1">
    <location>
        <begin position="31"/>
        <end position="52"/>
    </location>
</feature>
<dbReference type="EMBL" id="DXHS01000084">
    <property type="protein sequence ID" value="HIW02775.1"/>
    <property type="molecule type" value="Genomic_DNA"/>
</dbReference>
<evidence type="ECO:0000256" key="1">
    <source>
        <dbReference type="SAM" id="Phobius"/>
    </source>
</evidence>
<evidence type="ECO:0000313" key="3">
    <source>
        <dbReference type="Proteomes" id="UP000823990"/>
    </source>
</evidence>
<comment type="caution">
    <text evidence="2">The sequence shown here is derived from an EMBL/GenBank/DDBJ whole genome shotgun (WGS) entry which is preliminary data.</text>
</comment>
<proteinExistence type="predicted"/>
<keyword evidence="1" id="KW-1133">Transmembrane helix</keyword>
<keyword evidence="1" id="KW-0472">Membrane</keyword>
<organism evidence="2 3">
    <name type="scientific">Candidatus Protoclostridium stercorigallinarum</name>
    <dbReference type="NCBI Taxonomy" id="2838741"/>
    <lineage>
        <taxon>Bacteria</taxon>
        <taxon>Bacillati</taxon>
        <taxon>Bacillota</taxon>
        <taxon>Clostridia</taxon>
        <taxon>Candidatus Protoclostridium</taxon>
    </lineage>
</organism>
<gene>
    <name evidence="2" type="ORF">H9892_05490</name>
</gene>
<evidence type="ECO:0000313" key="2">
    <source>
        <dbReference type="EMBL" id="HIW02775.1"/>
    </source>
</evidence>
<sequence>MIFVTVIAVSVDAYVAGLSLGGCGRVSVPTLLYISAFSFVMPLAVMLLASAAAEELDWLTAASSCIIIILGVRGLLPERTSRRELLQRGSRYGLSRATLMGLSLAADTSVGAAALAGESLAAAVPPLAFAAHFVLLSAGALTVKLLGASRAIATAASAAMIVLGVLRMIG</sequence>
<keyword evidence="1" id="KW-0812">Transmembrane</keyword>
<reference evidence="2" key="1">
    <citation type="journal article" date="2021" name="PeerJ">
        <title>Extensive microbial diversity within the chicken gut microbiome revealed by metagenomics and culture.</title>
        <authorList>
            <person name="Gilroy R."/>
            <person name="Ravi A."/>
            <person name="Getino M."/>
            <person name="Pursley I."/>
            <person name="Horton D.L."/>
            <person name="Alikhan N.F."/>
            <person name="Baker D."/>
            <person name="Gharbi K."/>
            <person name="Hall N."/>
            <person name="Watson M."/>
            <person name="Adriaenssens E.M."/>
            <person name="Foster-Nyarko E."/>
            <person name="Jarju S."/>
            <person name="Secka A."/>
            <person name="Antonio M."/>
            <person name="Oren A."/>
            <person name="Chaudhuri R.R."/>
            <person name="La Ragione R."/>
            <person name="Hildebrand F."/>
            <person name="Pallen M.J."/>
        </authorList>
    </citation>
    <scope>NUCLEOTIDE SEQUENCE</scope>
    <source>
        <strain evidence="2">12435</strain>
    </source>
</reference>
<accession>A0A9D1Q1C5</accession>
<dbReference type="Proteomes" id="UP000823990">
    <property type="component" value="Unassembled WGS sequence"/>
</dbReference>
<feature type="transmembrane region" description="Helical" evidence="1">
    <location>
        <begin position="123"/>
        <end position="143"/>
    </location>
</feature>
<dbReference type="AlphaFoldDB" id="A0A9D1Q1C5"/>
<name>A0A9D1Q1C5_9FIRM</name>